<dbReference type="AlphaFoldDB" id="A0A6I6L888"/>
<feature type="transmembrane region" description="Helical" evidence="1">
    <location>
        <begin position="6"/>
        <end position="24"/>
    </location>
</feature>
<feature type="transmembrane region" description="Helical" evidence="1">
    <location>
        <begin position="59"/>
        <end position="79"/>
    </location>
</feature>
<name>A0A6I6L888_9SPHN</name>
<evidence type="ECO:0000256" key="1">
    <source>
        <dbReference type="SAM" id="Phobius"/>
    </source>
</evidence>
<dbReference type="Proteomes" id="UP000428803">
    <property type="component" value="Chromosome"/>
</dbReference>
<dbReference type="EMBL" id="CP035733">
    <property type="protein sequence ID" value="QGY80186.1"/>
    <property type="molecule type" value="Genomic_DNA"/>
</dbReference>
<protein>
    <submittedName>
        <fullName evidence="2">Uncharacterized protein</fullName>
    </submittedName>
</protein>
<dbReference type="OrthoDB" id="9837077at2"/>
<keyword evidence="1" id="KW-0472">Membrane</keyword>
<accession>A0A6I6L888</accession>
<evidence type="ECO:0000313" key="3">
    <source>
        <dbReference type="Proteomes" id="UP000428803"/>
    </source>
</evidence>
<proteinExistence type="predicted"/>
<keyword evidence="1" id="KW-1133">Transmembrane helix</keyword>
<sequence length="87" mass="10178">MDIDYSRVLAIAVATGLLGIWRGWKEYRNNLPDDIRSEIFWNDRRYEALKKAMAAAWKVYFWALVLVSAIVALFLFEIIPPEWVFGP</sequence>
<reference evidence="3" key="1">
    <citation type="submission" date="2019-01" db="EMBL/GenBank/DDBJ databases">
        <title>Sphingorhabdus lacus sp.nov., isolated from an oligotrophic freshwater lake.</title>
        <authorList>
            <person name="Park M."/>
        </authorList>
    </citation>
    <scope>NUCLEOTIDE SEQUENCE [LARGE SCALE GENOMIC DNA]</scope>
    <source>
        <strain evidence="3">IMCC1753</strain>
    </source>
</reference>
<gene>
    <name evidence="2" type="ORF">EUU25_05870</name>
</gene>
<evidence type="ECO:0000313" key="2">
    <source>
        <dbReference type="EMBL" id="QGY80186.1"/>
    </source>
</evidence>
<keyword evidence="1" id="KW-0812">Transmembrane</keyword>
<organism evidence="2 3">
    <name type="scientific">Sphingorhabdus lacus</name>
    <dbReference type="NCBI Taxonomy" id="392610"/>
    <lineage>
        <taxon>Bacteria</taxon>
        <taxon>Pseudomonadati</taxon>
        <taxon>Pseudomonadota</taxon>
        <taxon>Alphaproteobacteria</taxon>
        <taxon>Sphingomonadales</taxon>
        <taxon>Sphingomonadaceae</taxon>
        <taxon>Sphingorhabdus</taxon>
    </lineage>
</organism>
<dbReference type="KEGG" id="slaa:EUU25_05870"/>
<keyword evidence="3" id="KW-1185">Reference proteome</keyword>
<dbReference type="RefSeq" id="WP_158899159.1">
    <property type="nucleotide sequence ID" value="NZ_CP035733.1"/>
</dbReference>